<organism evidence="2 3">
    <name type="scientific">Metallibacterium scheffleri</name>
    <dbReference type="NCBI Taxonomy" id="993689"/>
    <lineage>
        <taxon>Bacteria</taxon>
        <taxon>Pseudomonadati</taxon>
        <taxon>Pseudomonadota</taxon>
        <taxon>Gammaproteobacteria</taxon>
        <taxon>Lysobacterales</taxon>
        <taxon>Rhodanobacteraceae</taxon>
        <taxon>Metallibacterium</taxon>
    </lineage>
</organism>
<accession>A0A4S3KSM5</accession>
<dbReference type="AlphaFoldDB" id="A0A4S3KSM5"/>
<proteinExistence type="predicted"/>
<evidence type="ECO:0000313" key="3">
    <source>
        <dbReference type="Proteomes" id="UP000307749"/>
    </source>
</evidence>
<name>A0A4S3KSM5_9GAMM</name>
<evidence type="ECO:0008006" key="4">
    <source>
        <dbReference type="Google" id="ProtNLM"/>
    </source>
</evidence>
<dbReference type="SUPFAM" id="SSF102405">
    <property type="entry name" value="MCP/YpsA-like"/>
    <property type="match status" value="1"/>
</dbReference>
<dbReference type="EMBL" id="MWQO01000003">
    <property type="protein sequence ID" value="THD12132.1"/>
    <property type="molecule type" value="Genomic_DNA"/>
</dbReference>
<dbReference type="Gene3D" id="3.40.50.450">
    <property type="match status" value="1"/>
</dbReference>
<dbReference type="STRING" id="993689.GCA_002077135_03250"/>
<feature type="transmembrane region" description="Helical" evidence="1">
    <location>
        <begin position="314"/>
        <end position="333"/>
    </location>
</feature>
<dbReference type="OrthoDB" id="9150973at2"/>
<evidence type="ECO:0000256" key="1">
    <source>
        <dbReference type="SAM" id="Phobius"/>
    </source>
</evidence>
<evidence type="ECO:0000313" key="2">
    <source>
        <dbReference type="EMBL" id="THD12132.1"/>
    </source>
</evidence>
<keyword evidence="3" id="KW-1185">Reference proteome</keyword>
<feature type="transmembrane region" description="Helical" evidence="1">
    <location>
        <begin position="287"/>
        <end position="308"/>
    </location>
</feature>
<reference evidence="2 3" key="1">
    <citation type="submission" date="2017-02" db="EMBL/GenBank/DDBJ databases">
        <title>Whole genome sequencing of Metallibacterium scheffleri DSM 24874 (T).</title>
        <authorList>
            <person name="Kumar S."/>
            <person name="Patil P."/>
            <person name="Patil P.B."/>
        </authorList>
    </citation>
    <scope>NUCLEOTIDE SEQUENCE [LARGE SCALE GENOMIC DNA]</scope>
    <source>
        <strain evidence="2 3">DSM 24874</strain>
    </source>
</reference>
<dbReference type="Proteomes" id="UP000307749">
    <property type="component" value="Unassembled WGS sequence"/>
</dbReference>
<sequence length="562" mass="62970">MIPLVVGVTSHRNIPAGEIESIRRRVREFLAQLQHDFPALPLVVLSALAEGGDQLVAQEALALGARLIAPLPLPRDLYLEDFADPTTRARFEALCAHAEVLQLPLRAGQTRHAVGPPGTARDRQYAQAGVYIVNHCHILLAIWDGKESTRLGGTAQVVRYHLGGSMPGLIDRRHDARHVLGGGDERLLFHIVCSRNEADGAVAVGLQPLQALWRTAETAQAAELGMPPEFRQMFTHMAEFNDECDKYAAAIRLAVQSHRDANATLPMDDVFYAADWLAIHFQRRVLLAMRTTYTLAALMGIAFALYAHLAEHNYLIYLFLLLFASGALVVGLARHRDWHRKYLDYRALAEFLRVQSYWRHAGIPATGGHEFAHDNFLQRQNTELGWIRNVMRAVGLDARVDPATHGPEALTRVIAEWVGVSGKSGQLHYYERKTVERSGLHHITEMVGSISLWGGVAISIVLVVFAHIFAQDTKNTLVMFMATLSIIAAVREAYAYRKADKELIRQYRFMQRIFTSARTALDRATEAIEQRQILISLGEAALTEHAEWTLMQREREVEQSKL</sequence>
<dbReference type="RefSeq" id="WP_081129649.1">
    <property type="nucleotide sequence ID" value="NZ_LDOS01000002.1"/>
</dbReference>
<feature type="transmembrane region" description="Helical" evidence="1">
    <location>
        <begin position="476"/>
        <end position="496"/>
    </location>
</feature>
<keyword evidence="1" id="KW-0812">Transmembrane</keyword>
<feature type="transmembrane region" description="Helical" evidence="1">
    <location>
        <begin position="450"/>
        <end position="470"/>
    </location>
</feature>
<comment type="caution">
    <text evidence="2">The sequence shown here is derived from an EMBL/GenBank/DDBJ whole genome shotgun (WGS) entry which is preliminary data.</text>
</comment>
<protein>
    <recommendedName>
        <fullName evidence="4">SMODS and SLOG-associating 2TM effector domain-containing protein</fullName>
    </recommendedName>
</protein>
<gene>
    <name evidence="2" type="ORF">B1806_00845</name>
</gene>
<keyword evidence="1" id="KW-1133">Transmembrane helix</keyword>
<keyword evidence="1" id="KW-0472">Membrane</keyword>